<dbReference type="GO" id="GO:0050308">
    <property type="term" value="F:sugar-phosphatase activity"/>
    <property type="evidence" value="ECO:0007669"/>
    <property type="project" value="TreeGrafter"/>
</dbReference>
<accession>A0A7V4U2M4</accession>
<dbReference type="InterPro" id="IPR023198">
    <property type="entry name" value="PGP-like_dom2"/>
</dbReference>
<organism evidence="1">
    <name type="scientific">Caldithrix abyssi</name>
    <dbReference type="NCBI Taxonomy" id="187145"/>
    <lineage>
        <taxon>Bacteria</taxon>
        <taxon>Pseudomonadati</taxon>
        <taxon>Calditrichota</taxon>
        <taxon>Calditrichia</taxon>
        <taxon>Calditrichales</taxon>
        <taxon>Calditrichaceae</taxon>
        <taxon>Caldithrix</taxon>
    </lineage>
</organism>
<sequence>MEQHFAAWQKAFAEKNIHIKADDFFILEGQGVHIIAYALGKKHGLSESDVEQIIQRKMNYYNQFMRLEFYDYFREMLNHLHDSGIPMGVVTGGNRSRVEKIINQHFNNDFKALVTVDDIERGKPHPDPFLKGAELMGLPPEQCIVVENAPLGIEGAKKAGMTVIAVTTTLHPGHLSQADYIADDFREVEKIIRSLIRS</sequence>
<comment type="caution">
    <text evidence="1">The sequence shown here is derived from an EMBL/GenBank/DDBJ whole genome shotgun (WGS) entry which is preliminary data.</text>
</comment>
<dbReference type="EMBL" id="DRQG01000131">
    <property type="protein sequence ID" value="HGY56798.1"/>
    <property type="molecule type" value="Genomic_DNA"/>
</dbReference>
<dbReference type="NCBIfam" id="TIGR01509">
    <property type="entry name" value="HAD-SF-IA-v3"/>
    <property type="match status" value="1"/>
</dbReference>
<dbReference type="AlphaFoldDB" id="A0A7V4U2M4"/>
<dbReference type="InterPro" id="IPR041492">
    <property type="entry name" value="HAD_2"/>
</dbReference>
<reference evidence="1" key="1">
    <citation type="journal article" date="2020" name="mSystems">
        <title>Genome- and Community-Level Interaction Insights into Carbon Utilization and Element Cycling Functions of Hydrothermarchaeota in Hydrothermal Sediment.</title>
        <authorList>
            <person name="Zhou Z."/>
            <person name="Liu Y."/>
            <person name="Xu W."/>
            <person name="Pan J."/>
            <person name="Luo Z.H."/>
            <person name="Li M."/>
        </authorList>
    </citation>
    <scope>NUCLEOTIDE SEQUENCE [LARGE SCALE GENOMIC DNA]</scope>
    <source>
        <strain evidence="1">HyVt-577</strain>
    </source>
</reference>
<proteinExistence type="predicted"/>
<evidence type="ECO:0000313" key="1">
    <source>
        <dbReference type="EMBL" id="HGY56798.1"/>
    </source>
</evidence>
<dbReference type="PANTHER" id="PTHR43481:SF4">
    <property type="entry name" value="GLYCEROL-1-PHOSPHATE PHOSPHOHYDROLASE 1-RELATED"/>
    <property type="match status" value="1"/>
</dbReference>
<dbReference type="Gene3D" id="1.10.150.240">
    <property type="entry name" value="Putative phosphatase, domain 2"/>
    <property type="match status" value="1"/>
</dbReference>
<dbReference type="InterPro" id="IPR006439">
    <property type="entry name" value="HAD-SF_hydro_IA"/>
</dbReference>
<name>A0A7V4U2M4_CALAY</name>
<dbReference type="InterPro" id="IPR051806">
    <property type="entry name" value="HAD-like_SPP"/>
</dbReference>
<gene>
    <name evidence="1" type="ORF">ENK44_13915</name>
</gene>
<dbReference type="InterPro" id="IPR036412">
    <property type="entry name" value="HAD-like_sf"/>
</dbReference>
<dbReference type="CDD" id="cd07505">
    <property type="entry name" value="HAD_BPGM-like"/>
    <property type="match status" value="1"/>
</dbReference>
<dbReference type="Gene3D" id="3.40.50.1000">
    <property type="entry name" value="HAD superfamily/HAD-like"/>
    <property type="match status" value="1"/>
</dbReference>
<dbReference type="InterPro" id="IPR023214">
    <property type="entry name" value="HAD_sf"/>
</dbReference>
<dbReference type="Proteomes" id="UP000885779">
    <property type="component" value="Unassembled WGS sequence"/>
</dbReference>
<dbReference type="PANTHER" id="PTHR43481">
    <property type="entry name" value="FRUCTOSE-1-PHOSPHATE PHOSPHATASE"/>
    <property type="match status" value="1"/>
</dbReference>
<dbReference type="SUPFAM" id="SSF56784">
    <property type="entry name" value="HAD-like"/>
    <property type="match status" value="1"/>
</dbReference>
<protein>
    <submittedName>
        <fullName evidence="1">HAD family phosphatase</fullName>
    </submittedName>
</protein>
<dbReference type="Pfam" id="PF13419">
    <property type="entry name" value="HAD_2"/>
    <property type="match status" value="1"/>
</dbReference>
<dbReference type="PRINTS" id="PR00413">
    <property type="entry name" value="HADHALOGNASE"/>
</dbReference>